<proteinExistence type="predicted"/>
<accession>A0AAX4PD02</accession>
<evidence type="ECO:0000313" key="3">
    <source>
        <dbReference type="Proteomes" id="UP001472866"/>
    </source>
</evidence>
<organism evidence="2 3">
    <name type="scientific">Chloropicon roscoffensis</name>
    <dbReference type="NCBI Taxonomy" id="1461544"/>
    <lineage>
        <taxon>Eukaryota</taxon>
        <taxon>Viridiplantae</taxon>
        <taxon>Chlorophyta</taxon>
        <taxon>Chloropicophyceae</taxon>
        <taxon>Chloropicales</taxon>
        <taxon>Chloropicaceae</taxon>
        <taxon>Chloropicon</taxon>
    </lineage>
</organism>
<sequence>MRTRFQAIKLFAPAVDGEPPTPPSVRGNTQADVRREGKAEDVMLPAVYNFLLRDAKSFEAPGEDAIGPRPPPAMEQPPFAIEDDLDALVAMARARGHDLDSLDLVGVTKERDPYLGGANENAAGATAAHLPGDAEGRRSESAPVLTVVMTKLTSRDFWATYLDLAGKPRPFAPSCSVDWPDQAGALLPGAEPERVEASSEDTGLPSGSMPGNGRDVLTAAIKREGCSVCTREDCSFHISAESCVKWGYVPCAPKAPLMKGVRPFPKVEGDKCALRSQMEHFCDIPCVGMDHCTIDSVEPTAPLDLCAAIQKEAMSQQTPAVLIPSCAKKESRLHLLSRERFMRLSTALVNCADEMKSRSEPAQLYDVLKREASLSESVCESIFVDAQRSPFLSTGGFKTLPGLASFMNSAQHKDAISDCRKFFCHSAENIYLDWSLIQEDGCSAHKKHVWESLVFNSVSHKAVAPKPFSLSVQMRKEGALSYDGLKSSLSYQTVHSTKCGEEVEEMAAQICVQNASHSACTSLEKANTYAKEAMKRRKIAAQHKKFQGQHANESPAVQVQSVVSNTVGSRPCSENEEHQDSKHKTFFSRQPEFTSTTDFQGLLKKFCVDDVGEIGSINNPAEWLDNVPGERADEQHHAATGRSETLYGEEPQAWGFGSWPDDVETHAPKQHDGGGRLGEDIFKHAVPQGPSRSPPVHESAHLSFHRSSVLRGDHGSGSWSLPDLEDFEGLFDRCANGTETLTARRDPYLTDQSTPQAPQSWDSRSILDNWNQYRKSRHYPETSQSFLSRKRRKRTKAWGTKRF</sequence>
<dbReference type="AlphaFoldDB" id="A0AAX4PD02"/>
<feature type="region of interest" description="Disordered" evidence="1">
    <location>
        <begin position="745"/>
        <end position="764"/>
    </location>
</feature>
<reference evidence="2 3" key="1">
    <citation type="submission" date="2024-03" db="EMBL/GenBank/DDBJ databases">
        <title>Complete genome sequence of the green alga Chloropicon roscoffensis RCC1871.</title>
        <authorList>
            <person name="Lemieux C."/>
            <person name="Pombert J.-F."/>
            <person name="Otis C."/>
            <person name="Turmel M."/>
        </authorList>
    </citation>
    <scope>NUCLEOTIDE SEQUENCE [LARGE SCALE GENOMIC DNA]</scope>
    <source>
        <strain evidence="2 3">RCC1871</strain>
    </source>
</reference>
<evidence type="ECO:0000313" key="2">
    <source>
        <dbReference type="EMBL" id="WZN63872.1"/>
    </source>
</evidence>
<keyword evidence="3" id="KW-1185">Reference proteome</keyword>
<feature type="region of interest" description="Disordered" evidence="1">
    <location>
        <begin position="779"/>
        <end position="803"/>
    </location>
</feature>
<feature type="compositionally biased region" description="Polar residues" evidence="1">
    <location>
        <begin position="750"/>
        <end position="764"/>
    </location>
</feature>
<feature type="region of interest" description="Disordered" evidence="1">
    <location>
        <begin position="14"/>
        <end position="38"/>
    </location>
</feature>
<evidence type="ECO:0000256" key="1">
    <source>
        <dbReference type="SAM" id="MobiDB-lite"/>
    </source>
</evidence>
<feature type="compositionally biased region" description="Basic residues" evidence="1">
    <location>
        <begin position="788"/>
        <end position="803"/>
    </location>
</feature>
<name>A0AAX4PD02_9CHLO</name>
<gene>
    <name evidence="2" type="ORF">HKI87_08g54250</name>
</gene>
<protein>
    <submittedName>
        <fullName evidence="2">Uncharacterized protein</fullName>
    </submittedName>
</protein>
<feature type="region of interest" description="Disordered" evidence="1">
    <location>
        <begin position="192"/>
        <end position="212"/>
    </location>
</feature>
<dbReference type="Proteomes" id="UP001472866">
    <property type="component" value="Chromosome 08"/>
</dbReference>
<dbReference type="EMBL" id="CP151508">
    <property type="protein sequence ID" value="WZN63872.1"/>
    <property type="molecule type" value="Genomic_DNA"/>
</dbReference>